<dbReference type="AlphaFoldDB" id="A0A0L0JK11"/>
<proteinExistence type="inferred from homology"/>
<comment type="caution">
    <text evidence="8">The sequence shown here is derived from an EMBL/GenBank/DDBJ whole genome shotgun (WGS) entry which is preliminary data.</text>
</comment>
<dbReference type="FunFam" id="1.10.630.10:FF:000018">
    <property type="entry name" value="Cytochrome P450 monooxygenase"/>
    <property type="match status" value="1"/>
</dbReference>
<dbReference type="InterPro" id="IPR017972">
    <property type="entry name" value="Cyt_P450_CS"/>
</dbReference>
<evidence type="ECO:0000256" key="3">
    <source>
        <dbReference type="ARBA" id="ARBA00022723"/>
    </source>
</evidence>
<dbReference type="PANTHER" id="PTHR46696:SF1">
    <property type="entry name" value="CYTOCHROME P450 YJIB-RELATED"/>
    <property type="match status" value="1"/>
</dbReference>
<dbReference type="OrthoDB" id="3664945at2"/>
<dbReference type="PRINTS" id="PR00359">
    <property type="entry name" value="BP450"/>
</dbReference>
<dbReference type="Pfam" id="PF00067">
    <property type="entry name" value="p450"/>
    <property type="match status" value="2"/>
</dbReference>
<dbReference type="Proteomes" id="UP000037151">
    <property type="component" value="Unassembled WGS sequence"/>
</dbReference>
<dbReference type="SUPFAM" id="SSF48264">
    <property type="entry name" value="Cytochrome P450"/>
    <property type="match status" value="1"/>
</dbReference>
<evidence type="ECO:0000313" key="9">
    <source>
        <dbReference type="Proteomes" id="UP000037151"/>
    </source>
</evidence>
<evidence type="ECO:0000313" key="8">
    <source>
        <dbReference type="EMBL" id="KND26046.1"/>
    </source>
</evidence>
<dbReference type="InterPro" id="IPR001128">
    <property type="entry name" value="Cyt_P450"/>
</dbReference>
<dbReference type="RefSeq" id="WP_050374685.1">
    <property type="nucleotide sequence ID" value="NZ_KQ257834.1"/>
</dbReference>
<dbReference type="PROSITE" id="PS00086">
    <property type="entry name" value="CYTOCHROME_P450"/>
    <property type="match status" value="1"/>
</dbReference>
<evidence type="ECO:0000256" key="5">
    <source>
        <dbReference type="ARBA" id="ARBA00023004"/>
    </source>
</evidence>
<keyword evidence="5 7" id="KW-0408">Iron</keyword>
<sequence length="411" mass="45581">MTTPTTESAATEEPPFFPAPRTCPFDAPAKYTEFRETGGLHQVTIWDGSRHWLATRHEDIRAVLSSPSFSADVRKPGFPLVHPGQDEHQGGLFLRLDDPEHARLRQMLTKEFSVKRTQAMREKLLEITDELIDGMLAKGGPVDFVEDFALPLPSLAICLILGVPYEDHDMFQQHANAGTDLDVSPEERARLQREAFEYYTALVERKRREPADDMVSRLLADHTGPDGFTPEMLPRLVAILVGAGHETTANMLGLGTVALLVNPDQRERLRDHPELAPGAAEEMLRYWSIVSTDPRRVAVEDVEVGGQLVRAGEGVIVSLVAGNRDPRAFGGGEGECPAGQVDIGRRARHHVAFGFGSHQCLGQNLARVEMQVAWPRLFERIPGLRLAVPENELPFKKNSIVYGLTSLPVTW</sequence>
<name>A0A0L0JK11_9ACTN</name>
<comment type="similarity">
    <text evidence="1 7">Belongs to the cytochrome P450 family.</text>
</comment>
<gene>
    <name evidence="8" type="ORF">IQ63_38020</name>
</gene>
<dbReference type="InterPro" id="IPR036396">
    <property type="entry name" value="Cyt_P450_sf"/>
</dbReference>
<dbReference type="GO" id="GO:0016705">
    <property type="term" value="F:oxidoreductase activity, acting on paired donors, with incorporation or reduction of molecular oxygen"/>
    <property type="evidence" value="ECO:0007669"/>
    <property type="project" value="InterPro"/>
</dbReference>
<keyword evidence="3 7" id="KW-0479">Metal-binding</keyword>
<keyword evidence="6 7" id="KW-0503">Monooxygenase</keyword>
<dbReference type="GO" id="GO:0004497">
    <property type="term" value="F:monooxygenase activity"/>
    <property type="evidence" value="ECO:0007669"/>
    <property type="project" value="UniProtKB-KW"/>
</dbReference>
<protein>
    <submittedName>
        <fullName evidence="8">Cytochrome P450</fullName>
    </submittedName>
</protein>
<accession>A0A0L0JK11</accession>
<organism evidence="8 9">
    <name type="scientific">Streptomyces acidiscabies</name>
    <dbReference type="NCBI Taxonomy" id="42234"/>
    <lineage>
        <taxon>Bacteria</taxon>
        <taxon>Bacillati</taxon>
        <taxon>Actinomycetota</taxon>
        <taxon>Actinomycetes</taxon>
        <taxon>Kitasatosporales</taxon>
        <taxon>Streptomycetaceae</taxon>
        <taxon>Streptomyces</taxon>
    </lineage>
</organism>
<evidence type="ECO:0000256" key="2">
    <source>
        <dbReference type="ARBA" id="ARBA00022617"/>
    </source>
</evidence>
<evidence type="ECO:0000256" key="1">
    <source>
        <dbReference type="ARBA" id="ARBA00010617"/>
    </source>
</evidence>
<dbReference type="PATRIC" id="fig|42234.21.peg.7825"/>
<evidence type="ECO:0000256" key="7">
    <source>
        <dbReference type="RuleBase" id="RU000461"/>
    </source>
</evidence>
<dbReference type="PRINTS" id="PR00385">
    <property type="entry name" value="P450"/>
</dbReference>
<dbReference type="GO" id="GO:0005506">
    <property type="term" value="F:iron ion binding"/>
    <property type="evidence" value="ECO:0007669"/>
    <property type="project" value="InterPro"/>
</dbReference>
<dbReference type="EMBL" id="JPPY01000214">
    <property type="protein sequence ID" value="KND26046.1"/>
    <property type="molecule type" value="Genomic_DNA"/>
</dbReference>
<dbReference type="PANTHER" id="PTHR46696">
    <property type="entry name" value="P450, PUTATIVE (EUROFUNG)-RELATED"/>
    <property type="match status" value="1"/>
</dbReference>
<keyword evidence="2 7" id="KW-0349">Heme</keyword>
<dbReference type="InterPro" id="IPR002397">
    <property type="entry name" value="Cyt_P450_B"/>
</dbReference>
<dbReference type="GO" id="GO:0020037">
    <property type="term" value="F:heme binding"/>
    <property type="evidence" value="ECO:0007669"/>
    <property type="project" value="InterPro"/>
</dbReference>
<reference evidence="9" key="1">
    <citation type="submission" date="2014-07" db="EMBL/GenBank/DDBJ databases">
        <title>Genome sequencing of plant-pathogenic Streptomyces species.</title>
        <authorList>
            <person name="Harrison J."/>
            <person name="Sapp M."/>
            <person name="Thwaites R."/>
            <person name="Studholme D.J."/>
        </authorList>
    </citation>
    <scope>NUCLEOTIDE SEQUENCE [LARGE SCALE GENOMIC DNA]</scope>
    <source>
        <strain evidence="9">NCPPB 4445</strain>
    </source>
</reference>
<evidence type="ECO:0000256" key="4">
    <source>
        <dbReference type="ARBA" id="ARBA00023002"/>
    </source>
</evidence>
<evidence type="ECO:0000256" key="6">
    <source>
        <dbReference type="ARBA" id="ARBA00023033"/>
    </source>
</evidence>
<dbReference type="Gene3D" id="1.10.630.10">
    <property type="entry name" value="Cytochrome P450"/>
    <property type="match status" value="1"/>
</dbReference>
<keyword evidence="4 7" id="KW-0560">Oxidoreductase</keyword>
<dbReference type="CDD" id="cd11030">
    <property type="entry name" value="CYP105-like"/>
    <property type="match status" value="1"/>
</dbReference>